<evidence type="ECO:0000313" key="2">
    <source>
        <dbReference type="Proteomes" id="UP001649381"/>
    </source>
</evidence>
<keyword evidence="2" id="KW-1185">Reference proteome</keyword>
<keyword evidence="1" id="KW-0378">Hydrolase</keyword>
<keyword evidence="1" id="KW-0255">Endonuclease</keyword>
<dbReference type="PANTHER" id="PTHR40084:SF1">
    <property type="entry name" value="PHOSPHOTRANSFERASE"/>
    <property type="match status" value="1"/>
</dbReference>
<organism evidence="1 2">
    <name type="scientific">Pseudalkalibacillus berkeleyi</name>
    <dbReference type="NCBI Taxonomy" id="1069813"/>
    <lineage>
        <taxon>Bacteria</taxon>
        <taxon>Bacillati</taxon>
        <taxon>Bacillota</taxon>
        <taxon>Bacilli</taxon>
        <taxon>Bacillales</taxon>
        <taxon>Fictibacillaceae</taxon>
        <taxon>Pseudalkalibacillus</taxon>
    </lineage>
</organism>
<dbReference type="EMBL" id="JAKIJS010000001">
    <property type="protein sequence ID" value="MCF6137661.1"/>
    <property type="molecule type" value="Genomic_DNA"/>
</dbReference>
<proteinExistence type="predicted"/>
<protein>
    <submittedName>
        <fullName evidence="1">Endonuclease Q family protein</fullName>
    </submittedName>
</protein>
<dbReference type="SUPFAM" id="SSF47781">
    <property type="entry name" value="RuvA domain 2-like"/>
    <property type="match status" value="1"/>
</dbReference>
<dbReference type="InterPro" id="IPR010994">
    <property type="entry name" value="RuvA_2-like"/>
</dbReference>
<dbReference type="PANTHER" id="PTHR40084">
    <property type="entry name" value="PHOSPHOHYDROLASE, PHP FAMILY"/>
    <property type="match status" value="1"/>
</dbReference>
<dbReference type="GO" id="GO:0004519">
    <property type="term" value="F:endonuclease activity"/>
    <property type="evidence" value="ECO:0007669"/>
    <property type="project" value="UniProtKB-KW"/>
</dbReference>
<comment type="caution">
    <text evidence="1">The sequence shown here is derived from an EMBL/GenBank/DDBJ whole genome shotgun (WGS) entry which is preliminary data.</text>
</comment>
<accession>A0ABS9H186</accession>
<dbReference type="SUPFAM" id="SSF89550">
    <property type="entry name" value="PHP domain-like"/>
    <property type="match status" value="1"/>
</dbReference>
<gene>
    <name evidence="1" type="ORF">L2716_07955</name>
</gene>
<dbReference type="CDD" id="cd19067">
    <property type="entry name" value="PfuEndoQ-like"/>
    <property type="match status" value="1"/>
</dbReference>
<dbReference type="InterPro" id="IPR016195">
    <property type="entry name" value="Pol/histidinol_Pase-like"/>
</dbReference>
<name>A0ABS9H186_9BACL</name>
<evidence type="ECO:0000313" key="1">
    <source>
        <dbReference type="EMBL" id="MCF6137661.1"/>
    </source>
</evidence>
<dbReference type="Gene3D" id="3.20.20.140">
    <property type="entry name" value="Metal-dependent hydrolases"/>
    <property type="match status" value="1"/>
</dbReference>
<dbReference type="RefSeq" id="WP_236333435.1">
    <property type="nucleotide sequence ID" value="NZ_JAKIJS010000001.1"/>
</dbReference>
<sequence>MIDVFADLHIHLGSTREGAPVKISASKQLTLKRILDYSLNVKGIQMIGIIDCQVPAVLDEIEDMVKLKQLTEHEDGGLIANEACIIMGSEIEVYDESCSGPIHILAYFPYIEQMRQFSGWLKERMTNLNLSSQRYYGSAIELQEKVKQLGGMFIIAHAFTPFKSLYGKGVSSSLTEVFNSSLIDGIELGLSADTRMADQIRELAVFPFLTNSDAHSLEKIGREYQRIRVDDLSFKELEYALKSRGGRLIHQNYGLHPQLGKYYQTCCSKCGSTTNVETTNRCALCKGRIVKGVSNRVQELADGGKGSMPERPSYIHHTPLEFIPGLGKMTLKKLRTRFGTDMEIIHLTDQEQLKTVLSDELVERIIQARSGEMKIKPGGAGQYGKLMS</sequence>
<dbReference type="Proteomes" id="UP001649381">
    <property type="component" value="Unassembled WGS sequence"/>
</dbReference>
<reference evidence="1 2" key="1">
    <citation type="submission" date="2022-01" db="EMBL/GenBank/DDBJ databases">
        <title>Alkalihalobacillus sp. EGI L200015, a novel bacterium isolated from a salt lake sediment.</title>
        <authorList>
            <person name="Gao L."/>
            <person name="Fang B.-Z."/>
            <person name="Li W.-J."/>
        </authorList>
    </citation>
    <scope>NUCLEOTIDE SEQUENCE [LARGE SCALE GENOMIC DNA]</scope>
    <source>
        <strain evidence="1 2">KCTC 12718</strain>
    </source>
</reference>
<keyword evidence="1" id="KW-0540">Nuclease</keyword>